<keyword evidence="7 9" id="KW-0704">Schiff base</keyword>
<comment type="subunit">
    <text evidence="9">Heterooctamer of four alpha and four beta subunits.</text>
</comment>
<dbReference type="GeneID" id="24818444"/>
<dbReference type="STRING" id="1577791.Mpt1_c07750"/>
<sequence length="113" mass="12437">MRFVLRSKIHRATVTETRLDYEGSITVDEVLLEKVGIWAGERVMIADVDNGARFETYVVKGEKGSGIIALNGAAARLCEKGDKIIIMGYELTSEPIKAKIVLVDSNNKAVKEL</sequence>
<evidence type="ECO:0000256" key="4">
    <source>
        <dbReference type="ARBA" id="ARBA00022813"/>
    </source>
</evidence>
<evidence type="ECO:0000256" key="9">
    <source>
        <dbReference type="HAMAP-Rule" id="MF_00446"/>
    </source>
</evidence>
<keyword evidence="8 9" id="KW-0670">Pyruvate</keyword>
<dbReference type="EMBL" id="CP010070">
    <property type="protein sequence ID" value="AIZ56657.1"/>
    <property type="molecule type" value="Genomic_DNA"/>
</dbReference>
<feature type="binding site" evidence="9">
    <location>
        <position position="56"/>
    </location>
    <ligand>
        <name>substrate</name>
    </ligand>
</feature>
<dbReference type="UniPathway" id="UPA00028">
    <property type="reaction ID" value="UER00002"/>
</dbReference>
<reference evidence="10 11" key="1">
    <citation type="journal article" date="2014" name="Appl. Environ. Microbiol.">
        <title>Comparative Genome Analysis of 'Candidatus Methanoplasma termitum' Indicates a New Mode of Energy Metabolism in the Seventh Order of Methanogens.</title>
        <authorList>
            <person name="Lang K."/>
            <person name="Schuldes J."/>
            <person name="Klingl A."/>
            <person name="Poehlein A."/>
            <person name="Daniel R."/>
            <person name="Brune A."/>
        </authorList>
    </citation>
    <scope>NUCLEOTIDE SEQUENCE [LARGE SCALE GENOMIC DNA]</scope>
    <source>
        <strain evidence="11">Mpt1</strain>
    </source>
</reference>
<dbReference type="NCBIfam" id="TIGR00223">
    <property type="entry name" value="panD"/>
    <property type="match status" value="1"/>
</dbReference>
<dbReference type="AlphaFoldDB" id="A0A0A7LEE2"/>
<feature type="active site" description="Schiff-base intermediate with substrate; via pyruvic acid" evidence="9">
    <location>
        <position position="24"/>
    </location>
</feature>
<comment type="PTM">
    <text evidence="9">Is synthesized initially as an inactive proenzyme, which is activated by self-cleavage at a specific serine bond to produce a beta-subunit with a hydroxyl group at its C-terminus and an alpha-subunit with a pyruvoyl group at its N-terminus.</text>
</comment>
<organism evidence="10 11">
    <name type="scientific">Candidatus Methanoplasma termitum</name>
    <dbReference type="NCBI Taxonomy" id="1577791"/>
    <lineage>
        <taxon>Archaea</taxon>
        <taxon>Methanobacteriati</taxon>
        <taxon>Thermoplasmatota</taxon>
        <taxon>Thermoplasmata</taxon>
        <taxon>Methanomassiliicoccales</taxon>
        <taxon>Methanomassiliicoccaceae</taxon>
        <taxon>Candidatus Methanoplasma</taxon>
    </lineage>
</organism>
<dbReference type="InterPro" id="IPR003190">
    <property type="entry name" value="Asp_decarbox"/>
</dbReference>
<feature type="chain" id="PRO_5023338445" description="Aspartate 1-decarboxylase beta chain" evidence="9">
    <location>
        <begin position="1"/>
        <end position="23"/>
    </location>
</feature>
<dbReference type="RefSeq" id="WP_048112344.1">
    <property type="nucleotide sequence ID" value="NZ_CP010070.1"/>
</dbReference>
<dbReference type="KEGG" id="mear:Mpt1_c07750"/>
<feature type="chain" id="PRO_5023338443" description="Aspartate 1-decarboxylase alpha chain" evidence="9">
    <location>
        <begin position="24"/>
        <end position="113"/>
    </location>
</feature>
<evidence type="ECO:0000313" key="10">
    <source>
        <dbReference type="EMBL" id="AIZ56657.1"/>
    </source>
</evidence>
<dbReference type="GO" id="GO:0005829">
    <property type="term" value="C:cytosol"/>
    <property type="evidence" value="ECO:0007669"/>
    <property type="project" value="TreeGrafter"/>
</dbReference>
<dbReference type="Pfam" id="PF02261">
    <property type="entry name" value="Asp_decarbox"/>
    <property type="match status" value="1"/>
</dbReference>
<gene>
    <name evidence="9 10" type="primary">panD</name>
    <name evidence="10" type="ORF">Mpt1_c07750</name>
</gene>
<keyword evidence="3 9" id="KW-0210">Decarboxylase</keyword>
<dbReference type="CDD" id="cd06919">
    <property type="entry name" value="Asp_decarbox"/>
    <property type="match status" value="1"/>
</dbReference>
<feature type="binding site" evidence="9">
    <location>
        <begin position="72"/>
        <end position="74"/>
    </location>
    <ligand>
        <name>substrate</name>
    </ligand>
</feature>
<proteinExistence type="inferred from homology"/>
<evidence type="ECO:0000256" key="5">
    <source>
        <dbReference type="ARBA" id="ARBA00023145"/>
    </source>
</evidence>
<keyword evidence="6 9" id="KW-0456">Lyase</keyword>
<keyword evidence="5 9" id="KW-0865">Zymogen</keyword>
<dbReference type="InterPro" id="IPR009010">
    <property type="entry name" value="Asp_de-COase-like_dom_sf"/>
</dbReference>
<evidence type="ECO:0000256" key="6">
    <source>
        <dbReference type="ARBA" id="ARBA00023239"/>
    </source>
</evidence>
<evidence type="ECO:0000256" key="3">
    <source>
        <dbReference type="ARBA" id="ARBA00022793"/>
    </source>
</evidence>
<name>A0A0A7LEE2_9ARCH</name>
<keyword evidence="11" id="KW-1185">Reference proteome</keyword>
<comment type="subcellular location">
    <subcellularLocation>
        <location evidence="9">Cytoplasm</location>
    </subcellularLocation>
</comment>
<evidence type="ECO:0000256" key="7">
    <source>
        <dbReference type="ARBA" id="ARBA00023270"/>
    </source>
</evidence>
<feature type="modified residue" description="Pyruvic acid (Ser)" evidence="9">
    <location>
        <position position="24"/>
    </location>
</feature>
<evidence type="ECO:0000256" key="2">
    <source>
        <dbReference type="ARBA" id="ARBA00022655"/>
    </source>
</evidence>
<comment type="pathway">
    <text evidence="9">Cofactor biosynthesis; (R)-pantothenate biosynthesis; beta-alanine from L-aspartate: step 1/1.</text>
</comment>
<accession>A0A0A7LEE2</accession>
<feature type="active site" description="Proton donor" evidence="9">
    <location>
        <position position="57"/>
    </location>
</feature>
<dbReference type="PIRSF" id="PIRSF006246">
    <property type="entry name" value="Asp_decarbox"/>
    <property type="match status" value="1"/>
</dbReference>
<dbReference type="GO" id="GO:0006523">
    <property type="term" value="P:alanine biosynthetic process"/>
    <property type="evidence" value="ECO:0007669"/>
    <property type="project" value="InterPro"/>
</dbReference>
<dbReference type="PANTHER" id="PTHR21012">
    <property type="entry name" value="ASPARTATE 1-DECARBOXYLASE"/>
    <property type="match status" value="1"/>
</dbReference>
<protein>
    <recommendedName>
        <fullName evidence="9">Aspartate 1-decarboxylase</fullName>
        <ecNumber evidence="9">4.1.1.11</ecNumber>
    </recommendedName>
    <alternativeName>
        <fullName evidence="9">Aspartate alpha-decarboxylase</fullName>
    </alternativeName>
    <component>
        <recommendedName>
            <fullName evidence="9">Aspartate 1-decarboxylase beta chain</fullName>
        </recommendedName>
    </component>
    <component>
        <recommendedName>
            <fullName evidence="9">Aspartate 1-decarboxylase alpha chain</fullName>
        </recommendedName>
    </component>
</protein>
<dbReference type="EC" id="4.1.1.11" evidence="9"/>
<keyword evidence="2 9" id="KW-0566">Pantothenate biosynthesis</keyword>
<dbReference type="Proteomes" id="UP000030787">
    <property type="component" value="Chromosome"/>
</dbReference>
<dbReference type="PANTHER" id="PTHR21012:SF0">
    <property type="entry name" value="ASPARTATE 1-DECARBOXYLASE"/>
    <property type="match status" value="1"/>
</dbReference>
<evidence type="ECO:0000256" key="8">
    <source>
        <dbReference type="ARBA" id="ARBA00023317"/>
    </source>
</evidence>
<comment type="similarity">
    <text evidence="9">Belongs to the PanD family.</text>
</comment>
<dbReference type="HAMAP" id="MF_00446">
    <property type="entry name" value="PanD"/>
    <property type="match status" value="1"/>
</dbReference>
<keyword evidence="1 9" id="KW-0963">Cytoplasm</keyword>
<comment type="cofactor">
    <cofactor evidence="9">
        <name>pyruvate</name>
        <dbReference type="ChEBI" id="CHEBI:15361"/>
    </cofactor>
    <text evidence="9">Binds 1 pyruvoyl group covalently per subunit.</text>
</comment>
<comment type="function">
    <text evidence="9">Catalyzes the pyruvoyl-dependent decarboxylation of aspartate to produce beta-alanine.</text>
</comment>
<evidence type="ECO:0000256" key="1">
    <source>
        <dbReference type="ARBA" id="ARBA00022490"/>
    </source>
</evidence>
<keyword evidence="4 9" id="KW-0068">Autocatalytic cleavage</keyword>
<dbReference type="SUPFAM" id="SSF50692">
    <property type="entry name" value="ADC-like"/>
    <property type="match status" value="1"/>
</dbReference>
<dbReference type="HOGENOM" id="CLU_115305_2_0_2"/>
<dbReference type="Gene3D" id="2.40.40.20">
    <property type="match status" value="1"/>
</dbReference>
<dbReference type="GO" id="GO:0015940">
    <property type="term" value="P:pantothenate biosynthetic process"/>
    <property type="evidence" value="ECO:0007669"/>
    <property type="project" value="UniProtKB-UniRule"/>
</dbReference>
<comment type="catalytic activity">
    <reaction evidence="9">
        <text>L-aspartate + H(+) = beta-alanine + CO2</text>
        <dbReference type="Rhea" id="RHEA:19497"/>
        <dbReference type="ChEBI" id="CHEBI:15378"/>
        <dbReference type="ChEBI" id="CHEBI:16526"/>
        <dbReference type="ChEBI" id="CHEBI:29991"/>
        <dbReference type="ChEBI" id="CHEBI:57966"/>
        <dbReference type="EC" id="4.1.1.11"/>
    </reaction>
</comment>
<dbReference type="GO" id="GO:0004068">
    <property type="term" value="F:aspartate 1-decarboxylase activity"/>
    <property type="evidence" value="ECO:0007669"/>
    <property type="project" value="UniProtKB-UniRule"/>
</dbReference>
<evidence type="ECO:0000313" key="11">
    <source>
        <dbReference type="Proteomes" id="UP000030787"/>
    </source>
</evidence>